<feature type="compositionally biased region" description="Basic and acidic residues" evidence="1">
    <location>
        <begin position="87"/>
        <end position="98"/>
    </location>
</feature>
<evidence type="ECO:0000313" key="2">
    <source>
        <dbReference type="EMBL" id="TDH07876.1"/>
    </source>
</evidence>
<sequence>MDQIFAQRPIVAFLASNINSSAKTSITDEKQSNDEGDVTESTEESGDGTCSLSDANVSATMEALHKSLPIEELATPSNPPRLWQQQSKRDPRKNDAGEMRSFYMSFLDQQREQVAQDQKSLESITTVTANNKLSPELTPPF</sequence>
<feature type="compositionally biased region" description="Acidic residues" evidence="1">
    <location>
        <begin position="34"/>
        <end position="46"/>
    </location>
</feature>
<evidence type="ECO:0000256" key="1">
    <source>
        <dbReference type="SAM" id="MobiDB-lite"/>
    </source>
</evidence>
<dbReference type="AlphaFoldDB" id="A0A484CY04"/>
<feature type="region of interest" description="Disordered" evidence="1">
    <location>
        <begin position="67"/>
        <end position="99"/>
    </location>
</feature>
<name>A0A484CY04_PERFV</name>
<proteinExistence type="predicted"/>
<comment type="caution">
    <text evidence="2">The sequence shown here is derived from an EMBL/GenBank/DDBJ whole genome shotgun (WGS) entry which is preliminary data.</text>
</comment>
<accession>A0A484CY04</accession>
<evidence type="ECO:0000313" key="3">
    <source>
        <dbReference type="Proteomes" id="UP000295070"/>
    </source>
</evidence>
<dbReference type="EMBL" id="SCKG01000010">
    <property type="protein sequence ID" value="TDH07876.1"/>
    <property type="molecule type" value="Genomic_DNA"/>
</dbReference>
<feature type="region of interest" description="Disordered" evidence="1">
    <location>
        <begin position="21"/>
        <end position="53"/>
    </location>
</feature>
<dbReference type="Proteomes" id="UP000295070">
    <property type="component" value="Chromosome 10"/>
</dbReference>
<keyword evidence="3" id="KW-1185">Reference proteome</keyword>
<reference evidence="2 3" key="1">
    <citation type="submission" date="2019-01" db="EMBL/GenBank/DDBJ databases">
        <title>A chromosome-scale genome assembly of the yellow perch, Perca flavescens.</title>
        <authorList>
            <person name="Feron R."/>
            <person name="Morvezen R."/>
            <person name="Bestin A."/>
            <person name="Haffray P."/>
            <person name="Klopp C."/>
            <person name="Zahm M."/>
            <person name="Cabau C."/>
            <person name="Roques C."/>
            <person name="Donnadieu C."/>
            <person name="Bouchez O."/>
            <person name="Christie M."/>
            <person name="Larson W."/>
            <person name="Guiguen Y."/>
        </authorList>
    </citation>
    <scope>NUCLEOTIDE SEQUENCE [LARGE SCALE GENOMIC DNA]</scope>
    <source>
        <strain evidence="2">YP-PL-M2</strain>
        <tissue evidence="2">Blood</tissue>
    </source>
</reference>
<organism evidence="2 3">
    <name type="scientific">Perca flavescens</name>
    <name type="common">American yellow perch</name>
    <name type="synonym">Morone flavescens</name>
    <dbReference type="NCBI Taxonomy" id="8167"/>
    <lineage>
        <taxon>Eukaryota</taxon>
        <taxon>Metazoa</taxon>
        <taxon>Chordata</taxon>
        <taxon>Craniata</taxon>
        <taxon>Vertebrata</taxon>
        <taxon>Euteleostomi</taxon>
        <taxon>Actinopterygii</taxon>
        <taxon>Neopterygii</taxon>
        <taxon>Teleostei</taxon>
        <taxon>Neoteleostei</taxon>
        <taxon>Acanthomorphata</taxon>
        <taxon>Eupercaria</taxon>
        <taxon>Perciformes</taxon>
        <taxon>Percoidei</taxon>
        <taxon>Percidae</taxon>
        <taxon>Percinae</taxon>
        <taxon>Perca</taxon>
    </lineage>
</organism>
<protein>
    <submittedName>
        <fullName evidence="2">Uncharacterized protein</fullName>
    </submittedName>
</protein>
<gene>
    <name evidence="2" type="ORF">EPR50_G00110640</name>
</gene>